<organism evidence="1 2">
    <name type="scientific">Mixta hanseatica</name>
    <dbReference type="NCBI Taxonomy" id="2872648"/>
    <lineage>
        <taxon>Bacteria</taxon>
        <taxon>Pseudomonadati</taxon>
        <taxon>Pseudomonadota</taxon>
        <taxon>Gammaproteobacteria</taxon>
        <taxon>Enterobacterales</taxon>
        <taxon>Erwiniaceae</taxon>
        <taxon>Mixta</taxon>
    </lineage>
</organism>
<dbReference type="Proteomes" id="UP001056635">
    <property type="component" value="Chromosome"/>
</dbReference>
<sequence length="215" mass="24424">MSNYREIAQRIVKILVSPESVFGFWNGVTSVPKDVGYLAYGFIDTDSRSARENERIRMVTAIRYGILKNHNFIKTLEIVFEAFNQYVPEEKQNSIYSKTLFSVAGRATANTLISGRIAQNIAQKSSFFIGIRGSIIGNALLAGGMAERCIYTSRRLQSHVPEVYNALRPHNYDLLYFLLEPALQPFVEALRVRWTNGTSAFNQILDAVDNEFKKR</sequence>
<reference evidence="1" key="1">
    <citation type="submission" date="2021-09" db="EMBL/GenBank/DDBJ databases">
        <title>First case of bloodstream infection caused by Mixta hanseatica sp. nov., a member of the Erwiniaceae family.</title>
        <authorList>
            <person name="Both A."/>
            <person name="Huang J."/>
            <person name="Wenzel P."/>
            <person name="Aepfelbacher M."/>
            <person name="Rohde H."/>
            <person name="Christner M."/>
            <person name="Hentschke M."/>
        </authorList>
    </citation>
    <scope>NUCLEOTIDE SEQUENCE</scope>
    <source>
        <strain evidence="1">X22927</strain>
    </source>
</reference>
<protein>
    <submittedName>
        <fullName evidence="1">Uncharacterized protein</fullName>
    </submittedName>
</protein>
<name>A0ABY4R7U7_9GAMM</name>
<keyword evidence="2" id="KW-1185">Reference proteome</keyword>
<proteinExistence type="predicted"/>
<accession>A0ABY4R7U7</accession>
<evidence type="ECO:0000313" key="1">
    <source>
        <dbReference type="EMBL" id="UQY43502.1"/>
    </source>
</evidence>
<dbReference type="RefSeq" id="WP_249892169.1">
    <property type="nucleotide sequence ID" value="NZ_CP082904.1"/>
</dbReference>
<dbReference type="EMBL" id="CP082904">
    <property type="protein sequence ID" value="UQY43502.1"/>
    <property type="molecule type" value="Genomic_DNA"/>
</dbReference>
<gene>
    <name evidence="1" type="ORF">K6958_16760</name>
</gene>
<evidence type="ECO:0000313" key="2">
    <source>
        <dbReference type="Proteomes" id="UP001056635"/>
    </source>
</evidence>